<dbReference type="EMBL" id="CAKOGP040002513">
    <property type="protein sequence ID" value="CAJ1970407.1"/>
    <property type="molecule type" value="Genomic_DNA"/>
</dbReference>
<reference evidence="3" key="1">
    <citation type="submission" date="2023-08" db="EMBL/GenBank/DDBJ databases">
        <authorList>
            <person name="Audoor S."/>
            <person name="Bilcke G."/>
        </authorList>
    </citation>
    <scope>NUCLEOTIDE SEQUENCE</scope>
</reference>
<protein>
    <submittedName>
        <fullName evidence="3">Uncharacterized protein</fullName>
    </submittedName>
</protein>
<proteinExistence type="predicted"/>
<keyword evidence="4" id="KW-1185">Reference proteome</keyword>
<gene>
    <name evidence="3" type="ORF">CYCCA115_LOCUS24425</name>
</gene>
<organism evidence="3 4">
    <name type="scientific">Cylindrotheca closterium</name>
    <dbReference type="NCBI Taxonomy" id="2856"/>
    <lineage>
        <taxon>Eukaryota</taxon>
        <taxon>Sar</taxon>
        <taxon>Stramenopiles</taxon>
        <taxon>Ochrophyta</taxon>
        <taxon>Bacillariophyta</taxon>
        <taxon>Bacillariophyceae</taxon>
        <taxon>Bacillariophycidae</taxon>
        <taxon>Bacillariales</taxon>
        <taxon>Bacillariaceae</taxon>
        <taxon>Cylindrotheca</taxon>
    </lineage>
</organism>
<evidence type="ECO:0000256" key="2">
    <source>
        <dbReference type="SAM" id="MobiDB-lite"/>
    </source>
</evidence>
<evidence type="ECO:0000313" key="3">
    <source>
        <dbReference type="EMBL" id="CAJ1970407.1"/>
    </source>
</evidence>
<accession>A0AAD2JPR8</accession>
<name>A0AAD2JPR8_9STRA</name>
<dbReference type="AlphaFoldDB" id="A0AAD2JPR8"/>
<sequence length="315" mass="35984">MVQVIPQWFVSGDDLAAVAPNVFQKPIQYMEDHCICQRMTEDYYDEKGDGEEENSLLAIKKNNGGRLEYYEEPEEKKEQEEQEAYRSPSFALADDLHQAEEEKEDWEAKIRSINYTMKTTTITATTTDETADDNQSTFSGIMTSCSEATAEATNVAKETTRSVISKSQEGVREVHTKLSTGRSPLQIVPAWIITGDDVAQIAPESCQSPIRYMEDHCICQRMPDTSDDYHHQQYHSKQQKFHTSMMSDEEMKTNSNDDGDDDNYNNDHTSTTQERHLFSMLNNLNARAPLEPPNPKRPGESHFIEDDMMELLETV</sequence>
<comment type="caution">
    <text evidence="3">The sequence shown here is derived from an EMBL/GenBank/DDBJ whole genome shotgun (WGS) entry which is preliminary data.</text>
</comment>
<evidence type="ECO:0000256" key="1">
    <source>
        <dbReference type="SAM" id="Coils"/>
    </source>
</evidence>
<keyword evidence="1" id="KW-0175">Coiled coil</keyword>
<dbReference type="Proteomes" id="UP001295423">
    <property type="component" value="Unassembled WGS sequence"/>
</dbReference>
<feature type="coiled-coil region" evidence="1">
    <location>
        <begin position="89"/>
        <end position="116"/>
    </location>
</feature>
<evidence type="ECO:0000313" key="4">
    <source>
        <dbReference type="Proteomes" id="UP001295423"/>
    </source>
</evidence>
<feature type="region of interest" description="Disordered" evidence="2">
    <location>
        <begin position="227"/>
        <end position="270"/>
    </location>
</feature>